<sequence>MMEGEGRVSLSDLTSWKDCSDVTDQLAADNFPNSQSQISFSVSENLNEKLYLWKGNAACLEVDCLILPINEVLLKETPFAIKICEAAGPGFENNLDDIIESGDIRTGTVCIGDSYNMACKSLIHVMEPRITDKFLTGVETAVHNCNRSAIQIATEQSHRKIAITPLYKTADKEIEMQMVNATLRTVRCCMCNLTTKLEAVILVVDDDQWELYTMLLPAYFPRSAQEAIRSFNLLPDCQVGKWGEVLYPDREIRITDLASAKDNDADASTSDSNSDTSDESIVPGNMNELSFTKMSGDHDEKRRHQLRMLTNDQMLRAQERIYRRLLRLARTNDLSPIAATNALYLSGEDHTGSPVVVLIAKYMNVPNLDLDQALLYFIHILDSIVDDKYSIVYFHSQSQKHNRVPQKFVRKAYDILDQRYKTNLKYLYIVHPTFWSKVFTLMFTTFSTNTIKGKIMFIKNIPQIYQFISADQIDIPPFILDHDMQTNPSIYPGMRNRSRTQRQPTVRRTYVNPYAVS</sequence>
<dbReference type="Gene3D" id="3.40.525.10">
    <property type="entry name" value="CRAL-TRIO lipid binding domain"/>
    <property type="match status" value="1"/>
</dbReference>
<dbReference type="SUPFAM" id="SSF52087">
    <property type="entry name" value="CRAL/TRIO domain"/>
    <property type="match status" value="1"/>
</dbReference>
<feature type="region of interest" description="Disordered" evidence="1">
    <location>
        <begin position="261"/>
        <end position="284"/>
    </location>
</feature>
<gene>
    <name evidence="4" type="primary">Gdap2</name>
</gene>
<protein>
    <submittedName>
        <fullName evidence="4">Ganglioside-induced differentiation-associated protein 2</fullName>
    </submittedName>
</protein>
<dbReference type="Pfam" id="PF01661">
    <property type="entry name" value="Macro"/>
    <property type="match status" value="1"/>
</dbReference>
<dbReference type="InterPro" id="IPR036865">
    <property type="entry name" value="CRAL-TRIO_dom_sf"/>
</dbReference>
<reference evidence="4" key="1">
    <citation type="submission" date="2020-04" db="EMBL/GenBank/DDBJ databases">
        <authorList>
            <person name="Neveu A P."/>
        </authorList>
    </citation>
    <scope>NUCLEOTIDE SEQUENCE</scope>
    <source>
        <tissue evidence="4">Whole embryo</tissue>
    </source>
</reference>
<evidence type="ECO:0000259" key="3">
    <source>
        <dbReference type="PROSITE" id="PS51154"/>
    </source>
</evidence>
<dbReference type="PANTHER" id="PTHR48411">
    <property type="entry name" value="OS01G0948300 PROTEIN"/>
    <property type="match status" value="1"/>
</dbReference>
<dbReference type="CDD" id="cd00170">
    <property type="entry name" value="SEC14"/>
    <property type="match status" value="1"/>
</dbReference>
<dbReference type="Gene3D" id="3.40.220.10">
    <property type="entry name" value="Leucine Aminopeptidase, subunit E, domain 1"/>
    <property type="match status" value="1"/>
</dbReference>
<dbReference type="PROSITE" id="PS50191">
    <property type="entry name" value="CRAL_TRIO"/>
    <property type="match status" value="1"/>
</dbReference>
<dbReference type="InterPro" id="IPR002589">
    <property type="entry name" value="Macro_dom"/>
</dbReference>
<dbReference type="SUPFAM" id="SSF52949">
    <property type="entry name" value="Macro domain-like"/>
    <property type="match status" value="1"/>
</dbReference>
<feature type="domain" description="Macro" evidence="3">
    <location>
        <begin position="37"/>
        <end position="220"/>
    </location>
</feature>
<feature type="compositionally biased region" description="Low complexity" evidence="1">
    <location>
        <begin position="266"/>
        <end position="275"/>
    </location>
</feature>
<dbReference type="PANTHER" id="PTHR48411:SF1">
    <property type="entry name" value="OS01G0948300 PROTEIN"/>
    <property type="match status" value="1"/>
</dbReference>
<evidence type="ECO:0000313" key="4">
    <source>
        <dbReference type="EMBL" id="CAB3248627.1"/>
    </source>
</evidence>
<dbReference type="EMBL" id="LR785403">
    <property type="protein sequence ID" value="CAB3248627.1"/>
    <property type="molecule type" value="mRNA"/>
</dbReference>
<evidence type="ECO:0000259" key="2">
    <source>
        <dbReference type="PROSITE" id="PS50191"/>
    </source>
</evidence>
<evidence type="ECO:0000256" key="1">
    <source>
        <dbReference type="SAM" id="MobiDB-lite"/>
    </source>
</evidence>
<proteinExistence type="evidence at transcript level"/>
<feature type="domain" description="CRAL-TRIO" evidence="2">
    <location>
        <begin position="333"/>
        <end position="487"/>
    </location>
</feature>
<dbReference type="PROSITE" id="PS51154">
    <property type="entry name" value="MACRO"/>
    <property type="match status" value="1"/>
</dbReference>
<dbReference type="Pfam" id="PF13716">
    <property type="entry name" value="CRAL_TRIO_2"/>
    <property type="match status" value="1"/>
</dbReference>
<name>A0A6F9DEC5_9ASCI</name>
<dbReference type="SMART" id="SM00516">
    <property type="entry name" value="SEC14"/>
    <property type="match status" value="1"/>
</dbReference>
<organism evidence="4">
    <name type="scientific">Phallusia mammillata</name>
    <dbReference type="NCBI Taxonomy" id="59560"/>
    <lineage>
        <taxon>Eukaryota</taxon>
        <taxon>Metazoa</taxon>
        <taxon>Chordata</taxon>
        <taxon>Tunicata</taxon>
        <taxon>Ascidiacea</taxon>
        <taxon>Phlebobranchia</taxon>
        <taxon>Ascidiidae</taxon>
        <taxon>Phallusia</taxon>
    </lineage>
</organism>
<accession>A0A6F9DEC5</accession>
<dbReference type="InterPro" id="IPR001251">
    <property type="entry name" value="CRAL-TRIO_dom"/>
</dbReference>
<dbReference type="AlphaFoldDB" id="A0A6F9DEC5"/>
<dbReference type="InterPro" id="IPR043472">
    <property type="entry name" value="Macro_dom-like"/>
</dbReference>